<evidence type="ECO:0000256" key="1">
    <source>
        <dbReference type="ARBA" id="ARBA00004323"/>
    </source>
</evidence>
<dbReference type="PANTHER" id="PTHR11214">
    <property type="entry name" value="BETA-1,3-N-ACETYLGLUCOSAMINYLTRANSFERASE"/>
    <property type="match status" value="1"/>
</dbReference>
<dbReference type="FunFam" id="3.90.550.50:FF:000001">
    <property type="entry name" value="Hexosyltransferase"/>
    <property type="match status" value="1"/>
</dbReference>
<evidence type="ECO:0000256" key="6">
    <source>
        <dbReference type="ARBA" id="ARBA00022968"/>
    </source>
</evidence>
<keyword evidence="10" id="KW-0325">Glycoprotein</keyword>
<feature type="non-terminal residue" evidence="12">
    <location>
        <position position="309"/>
    </location>
</feature>
<comment type="subcellular location">
    <subcellularLocation>
        <location evidence="1 11">Golgi apparatus membrane</location>
        <topology evidence="1 11">Single-pass type II membrane protein</topology>
    </subcellularLocation>
</comment>
<organism evidence="12 13">
    <name type="scientific">Candidula unifasciata</name>
    <dbReference type="NCBI Taxonomy" id="100452"/>
    <lineage>
        <taxon>Eukaryota</taxon>
        <taxon>Metazoa</taxon>
        <taxon>Spiralia</taxon>
        <taxon>Lophotrochozoa</taxon>
        <taxon>Mollusca</taxon>
        <taxon>Gastropoda</taxon>
        <taxon>Heterobranchia</taxon>
        <taxon>Euthyneura</taxon>
        <taxon>Panpulmonata</taxon>
        <taxon>Eupulmonata</taxon>
        <taxon>Stylommatophora</taxon>
        <taxon>Helicina</taxon>
        <taxon>Helicoidea</taxon>
        <taxon>Geomitridae</taxon>
        <taxon>Candidula</taxon>
    </lineage>
</organism>
<comment type="similarity">
    <text evidence="2 11">Belongs to the glycosyltransferase 31 family.</text>
</comment>
<keyword evidence="6 11" id="KW-0735">Signal-anchor</keyword>
<evidence type="ECO:0000256" key="11">
    <source>
        <dbReference type="RuleBase" id="RU363063"/>
    </source>
</evidence>
<dbReference type="EC" id="2.4.1.-" evidence="11"/>
<dbReference type="Proteomes" id="UP000678393">
    <property type="component" value="Unassembled WGS sequence"/>
</dbReference>
<keyword evidence="7 11" id="KW-1133">Transmembrane helix</keyword>
<dbReference type="EMBL" id="CAJHNH020002649">
    <property type="protein sequence ID" value="CAG5127333.1"/>
    <property type="molecule type" value="Genomic_DNA"/>
</dbReference>
<gene>
    <name evidence="12" type="ORF">CUNI_LOCUS12891</name>
</gene>
<keyword evidence="8 11" id="KW-0333">Golgi apparatus</keyword>
<dbReference type="AlphaFoldDB" id="A0A8S3ZD66"/>
<evidence type="ECO:0000256" key="4">
    <source>
        <dbReference type="ARBA" id="ARBA00022679"/>
    </source>
</evidence>
<keyword evidence="4" id="KW-0808">Transferase</keyword>
<evidence type="ECO:0000256" key="7">
    <source>
        <dbReference type="ARBA" id="ARBA00022989"/>
    </source>
</evidence>
<dbReference type="GO" id="GO:0016758">
    <property type="term" value="F:hexosyltransferase activity"/>
    <property type="evidence" value="ECO:0007669"/>
    <property type="project" value="InterPro"/>
</dbReference>
<evidence type="ECO:0000313" key="12">
    <source>
        <dbReference type="EMBL" id="CAG5127333.1"/>
    </source>
</evidence>
<proteinExistence type="inferred from homology"/>
<accession>A0A8S3ZD66</accession>
<keyword evidence="13" id="KW-1185">Reference proteome</keyword>
<reference evidence="12" key="1">
    <citation type="submission" date="2021-04" db="EMBL/GenBank/DDBJ databases">
        <authorList>
            <consortium name="Molecular Ecology Group"/>
        </authorList>
    </citation>
    <scope>NUCLEOTIDE SEQUENCE</scope>
</reference>
<keyword evidence="9 11" id="KW-0472">Membrane</keyword>
<sequence>CRKQNLIILLFAFLTLVLYGSHIYLFETSQFRRKFSSQFPYFTREVINPHTFEYVIQPRVNCSGQKVELVICTWGSYAKDPNNKAVLLFFIGSENGELDTASRLVRQSKLQEEASTFGDIVQENYLDSYRNLTLKSVSILRWVNLFCPNTKYILKVDDDVYMNIPFLMSSLDEFIVASSPPSAFIIGCSRPIPFPERDPTSKWYTPFSVYGELLFPRYVHGLAYVMTSEAGTLIYEASLRVTRFWLEDIYITGMCAREAHVPVYHSKYFHLVKLVASGCSFRNMVCSHSYSQEEIVKIHTELNDTNLMC</sequence>
<dbReference type="GO" id="GO:0000139">
    <property type="term" value="C:Golgi membrane"/>
    <property type="evidence" value="ECO:0007669"/>
    <property type="project" value="UniProtKB-SubCell"/>
</dbReference>
<evidence type="ECO:0000313" key="13">
    <source>
        <dbReference type="Proteomes" id="UP000678393"/>
    </source>
</evidence>
<evidence type="ECO:0000256" key="9">
    <source>
        <dbReference type="ARBA" id="ARBA00023136"/>
    </source>
</evidence>
<evidence type="ECO:0000256" key="2">
    <source>
        <dbReference type="ARBA" id="ARBA00008661"/>
    </source>
</evidence>
<feature type="transmembrane region" description="Helical" evidence="11">
    <location>
        <begin position="6"/>
        <end position="26"/>
    </location>
</feature>
<dbReference type="OrthoDB" id="5512589at2759"/>
<protein>
    <recommendedName>
        <fullName evidence="11">Hexosyltransferase</fullName>
        <ecNumber evidence="11">2.4.1.-</ecNumber>
    </recommendedName>
</protein>
<keyword evidence="5 11" id="KW-0812">Transmembrane</keyword>
<dbReference type="GO" id="GO:0006493">
    <property type="term" value="P:protein O-linked glycosylation"/>
    <property type="evidence" value="ECO:0007669"/>
    <property type="project" value="TreeGrafter"/>
</dbReference>
<dbReference type="Pfam" id="PF01762">
    <property type="entry name" value="Galactosyl_T"/>
    <property type="match status" value="1"/>
</dbReference>
<keyword evidence="3 11" id="KW-0328">Glycosyltransferase</keyword>
<dbReference type="PANTHER" id="PTHR11214:SF314">
    <property type="entry name" value="HEXOSYLTRANSFERASE"/>
    <property type="match status" value="1"/>
</dbReference>
<dbReference type="InterPro" id="IPR002659">
    <property type="entry name" value="Glyco_trans_31"/>
</dbReference>
<evidence type="ECO:0000256" key="8">
    <source>
        <dbReference type="ARBA" id="ARBA00023034"/>
    </source>
</evidence>
<name>A0A8S3ZD66_9EUPU</name>
<evidence type="ECO:0000256" key="10">
    <source>
        <dbReference type="ARBA" id="ARBA00023180"/>
    </source>
</evidence>
<evidence type="ECO:0000256" key="5">
    <source>
        <dbReference type="ARBA" id="ARBA00022692"/>
    </source>
</evidence>
<dbReference type="Gene3D" id="3.90.550.50">
    <property type="match status" value="1"/>
</dbReference>
<evidence type="ECO:0000256" key="3">
    <source>
        <dbReference type="ARBA" id="ARBA00022676"/>
    </source>
</evidence>
<comment type="caution">
    <text evidence="12">The sequence shown here is derived from an EMBL/GenBank/DDBJ whole genome shotgun (WGS) entry which is preliminary data.</text>
</comment>